<keyword evidence="1" id="KW-0175">Coiled coil</keyword>
<feature type="compositionally biased region" description="Polar residues" evidence="2">
    <location>
        <begin position="62"/>
        <end position="71"/>
    </location>
</feature>
<accession>A0AAV0NU75</accession>
<dbReference type="Proteomes" id="UP001154282">
    <property type="component" value="Unassembled WGS sequence"/>
</dbReference>
<keyword evidence="4" id="KW-1185">Reference proteome</keyword>
<feature type="compositionally biased region" description="Polar residues" evidence="2">
    <location>
        <begin position="452"/>
        <end position="463"/>
    </location>
</feature>
<feature type="compositionally biased region" description="Polar residues" evidence="2">
    <location>
        <begin position="101"/>
        <end position="110"/>
    </location>
</feature>
<dbReference type="AlphaFoldDB" id="A0AAV0NU75"/>
<feature type="compositionally biased region" description="Polar residues" evidence="2">
    <location>
        <begin position="42"/>
        <end position="54"/>
    </location>
</feature>
<proteinExistence type="predicted"/>
<dbReference type="PANTHER" id="PTHR35490:SF2">
    <property type="entry name" value="BACTERIOPHAGE N4 ADSORPTION B PROTEIN"/>
    <property type="match status" value="1"/>
</dbReference>
<sequence length="463" mass="50578">MPAFSAIALDRLLEPGASQSQDKSIPPSGYLVPNPKPPPPRSTLQRRNSTSITEKSPHRPQLTPSLYTTPEATPVPPGSPTSYASSPYIINHKRRGPRLAKSTSVDNIASQGKALDKDEAKGSSKSSESQVHDVARDKPAALARLNFDKIEPVIHEISVEKELPNGICNISPKALQIKGHQEGAKVSSNGKVGITNIRHGFLKEKDGSSARDSDVDDFFDPQESLSHASNTDSEDNVGSFALQSSSAQMAEFFDAWEELSSESGLQSALHDFQSELRGTRLSLLMEIEKRRQAEDALKNVESQWQRIMQQLALAGLTVPPCPIDDQPSSNTDPAEELCQQLDVVRFVSSSIGQGIARAELEVGMEAQLEAKNFEIARLVDRLHYYEAVNREMSQRNQEAVEMARRNRQVQKRRQRWVWGSISAAITLGTAALAWSYLPPRGGSTASTASGSVESEQPDSASSD</sequence>
<gene>
    <name evidence="3" type="ORF">LITE_LOCUS35192</name>
</gene>
<feature type="coiled-coil region" evidence="1">
    <location>
        <begin position="283"/>
        <end position="310"/>
    </location>
</feature>
<evidence type="ECO:0000256" key="2">
    <source>
        <dbReference type="SAM" id="MobiDB-lite"/>
    </source>
</evidence>
<reference evidence="3" key="1">
    <citation type="submission" date="2022-08" db="EMBL/GenBank/DDBJ databases">
        <authorList>
            <person name="Gutierrez-Valencia J."/>
        </authorList>
    </citation>
    <scope>NUCLEOTIDE SEQUENCE</scope>
</reference>
<dbReference type="PANTHER" id="PTHR35490">
    <property type="entry name" value="BACTERIOPHAGE N4 ADSORPTION B PROTEIN"/>
    <property type="match status" value="1"/>
</dbReference>
<comment type="caution">
    <text evidence="3">The sequence shown here is derived from an EMBL/GenBank/DDBJ whole genome shotgun (WGS) entry which is preliminary data.</text>
</comment>
<protein>
    <submittedName>
        <fullName evidence="3">Uncharacterized protein</fullName>
    </submittedName>
</protein>
<feature type="region of interest" description="Disordered" evidence="2">
    <location>
        <begin position="441"/>
        <end position="463"/>
    </location>
</feature>
<evidence type="ECO:0000256" key="1">
    <source>
        <dbReference type="SAM" id="Coils"/>
    </source>
</evidence>
<dbReference type="EMBL" id="CAMGYJ010000008">
    <property type="protein sequence ID" value="CAI0462047.1"/>
    <property type="molecule type" value="Genomic_DNA"/>
</dbReference>
<organism evidence="3 4">
    <name type="scientific">Linum tenue</name>
    <dbReference type="NCBI Taxonomy" id="586396"/>
    <lineage>
        <taxon>Eukaryota</taxon>
        <taxon>Viridiplantae</taxon>
        <taxon>Streptophyta</taxon>
        <taxon>Embryophyta</taxon>
        <taxon>Tracheophyta</taxon>
        <taxon>Spermatophyta</taxon>
        <taxon>Magnoliopsida</taxon>
        <taxon>eudicotyledons</taxon>
        <taxon>Gunneridae</taxon>
        <taxon>Pentapetalae</taxon>
        <taxon>rosids</taxon>
        <taxon>fabids</taxon>
        <taxon>Malpighiales</taxon>
        <taxon>Linaceae</taxon>
        <taxon>Linum</taxon>
    </lineage>
</organism>
<feature type="region of interest" description="Disordered" evidence="2">
    <location>
        <begin position="205"/>
        <end position="238"/>
    </location>
</feature>
<feature type="region of interest" description="Disordered" evidence="2">
    <location>
        <begin position="13"/>
        <end position="135"/>
    </location>
</feature>
<evidence type="ECO:0000313" key="4">
    <source>
        <dbReference type="Proteomes" id="UP001154282"/>
    </source>
</evidence>
<name>A0AAV0NU75_9ROSI</name>
<feature type="compositionally biased region" description="Low complexity" evidence="2">
    <location>
        <begin position="441"/>
        <end position="451"/>
    </location>
</feature>
<evidence type="ECO:0000313" key="3">
    <source>
        <dbReference type="EMBL" id="CAI0462047.1"/>
    </source>
</evidence>